<keyword evidence="3" id="KW-1185">Reference proteome</keyword>
<sequence>MELKSRVLVAVYLLTAFLALLMSWAHLPAYFGSGFADANIQFWNDALFNANPAGKFLAVDVLFLAFACNVWMFIEARRIGVKYVYVYVIAGIVIAISVAFPLFMAARELRLVATDKHFTGYKIKTVDVITLVALFLIGVFAAFAIL</sequence>
<dbReference type="RefSeq" id="WP_184461207.1">
    <property type="nucleotide sequence ID" value="NZ_JACHHW010000002.1"/>
</dbReference>
<evidence type="ECO:0000313" key="2">
    <source>
        <dbReference type="EMBL" id="MBB5186405.1"/>
    </source>
</evidence>
<feature type="transmembrane region" description="Helical" evidence="1">
    <location>
        <begin position="126"/>
        <end position="145"/>
    </location>
</feature>
<keyword evidence="1" id="KW-0472">Membrane</keyword>
<dbReference type="Proteomes" id="UP000536640">
    <property type="component" value="Unassembled WGS sequence"/>
</dbReference>
<evidence type="ECO:0000256" key="1">
    <source>
        <dbReference type="SAM" id="Phobius"/>
    </source>
</evidence>
<keyword evidence="1" id="KW-0812">Transmembrane</keyword>
<feature type="transmembrane region" description="Helical" evidence="1">
    <location>
        <begin position="54"/>
        <end position="72"/>
    </location>
</feature>
<accession>A0A840R073</accession>
<comment type="caution">
    <text evidence="2">The sequence shown here is derived from an EMBL/GenBank/DDBJ whole genome shotgun (WGS) entry which is preliminary data.</text>
</comment>
<reference evidence="2 3" key="1">
    <citation type="submission" date="2020-08" db="EMBL/GenBank/DDBJ databases">
        <title>Genomic Encyclopedia of Type Strains, Phase IV (KMG-IV): sequencing the most valuable type-strain genomes for metagenomic binning, comparative biology and taxonomic classification.</title>
        <authorList>
            <person name="Goeker M."/>
        </authorList>
    </citation>
    <scope>NUCLEOTIDE SEQUENCE [LARGE SCALE GENOMIC DNA]</scope>
    <source>
        <strain evidence="2 3">DSM 25701</strain>
    </source>
</reference>
<dbReference type="EMBL" id="JACHHW010000002">
    <property type="protein sequence ID" value="MBB5186405.1"/>
    <property type="molecule type" value="Genomic_DNA"/>
</dbReference>
<feature type="transmembrane region" description="Helical" evidence="1">
    <location>
        <begin position="84"/>
        <end position="106"/>
    </location>
</feature>
<protein>
    <recommendedName>
        <fullName evidence="4">DUF2834 domain-containing protein</fullName>
    </recommendedName>
</protein>
<evidence type="ECO:0008006" key="4">
    <source>
        <dbReference type="Google" id="ProtNLM"/>
    </source>
</evidence>
<dbReference type="AlphaFoldDB" id="A0A840R073"/>
<name>A0A840R073_9GAMM</name>
<gene>
    <name evidence="2" type="ORF">HNQ57_000666</name>
</gene>
<proteinExistence type="predicted"/>
<dbReference type="Pfam" id="PF11196">
    <property type="entry name" value="DUF2834"/>
    <property type="match status" value="1"/>
</dbReference>
<evidence type="ECO:0000313" key="3">
    <source>
        <dbReference type="Proteomes" id="UP000536640"/>
    </source>
</evidence>
<dbReference type="InterPro" id="IPR021362">
    <property type="entry name" value="DUF2834"/>
</dbReference>
<keyword evidence="1" id="KW-1133">Transmembrane helix</keyword>
<organism evidence="2 3">
    <name type="scientific">Zhongshania antarctica</name>
    <dbReference type="NCBI Taxonomy" id="641702"/>
    <lineage>
        <taxon>Bacteria</taxon>
        <taxon>Pseudomonadati</taxon>
        <taxon>Pseudomonadota</taxon>
        <taxon>Gammaproteobacteria</taxon>
        <taxon>Cellvibrionales</taxon>
        <taxon>Spongiibacteraceae</taxon>
        <taxon>Zhongshania</taxon>
    </lineage>
</organism>